<evidence type="ECO:0000256" key="2">
    <source>
        <dbReference type="ARBA" id="ARBA00007613"/>
    </source>
</evidence>
<dbReference type="AlphaFoldDB" id="A0A6G8ID27"/>
<dbReference type="Pfam" id="PF02321">
    <property type="entry name" value="OEP"/>
    <property type="match status" value="2"/>
</dbReference>
<keyword evidence="6" id="KW-0472">Membrane</keyword>
<dbReference type="PANTHER" id="PTHR30026">
    <property type="entry name" value="OUTER MEMBRANE PROTEIN TOLC"/>
    <property type="match status" value="1"/>
</dbReference>
<evidence type="ECO:0000313" key="10">
    <source>
        <dbReference type="Proteomes" id="UP000503162"/>
    </source>
</evidence>
<evidence type="ECO:0000256" key="6">
    <source>
        <dbReference type="ARBA" id="ARBA00023136"/>
    </source>
</evidence>
<gene>
    <name evidence="9" type="ORF">G9Q37_01880</name>
</gene>
<dbReference type="SUPFAM" id="SSF56954">
    <property type="entry name" value="Outer membrane efflux proteins (OEP)"/>
    <property type="match status" value="1"/>
</dbReference>
<dbReference type="GO" id="GO:0015288">
    <property type="term" value="F:porin activity"/>
    <property type="evidence" value="ECO:0007669"/>
    <property type="project" value="TreeGrafter"/>
</dbReference>
<evidence type="ECO:0000256" key="8">
    <source>
        <dbReference type="SAM" id="MobiDB-lite"/>
    </source>
</evidence>
<evidence type="ECO:0000256" key="7">
    <source>
        <dbReference type="ARBA" id="ARBA00023237"/>
    </source>
</evidence>
<dbReference type="GO" id="GO:0015562">
    <property type="term" value="F:efflux transmembrane transporter activity"/>
    <property type="evidence" value="ECO:0007669"/>
    <property type="project" value="InterPro"/>
</dbReference>
<dbReference type="NCBIfam" id="TIGR01844">
    <property type="entry name" value="type_I_sec_TolC"/>
    <property type="match status" value="1"/>
</dbReference>
<keyword evidence="3" id="KW-0813">Transport</keyword>
<accession>A0A6G8ID27</accession>
<keyword evidence="7" id="KW-0998">Cell outer membrane</keyword>
<dbReference type="InterPro" id="IPR051906">
    <property type="entry name" value="TolC-like"/>
</dbReference>
<dbReference type="GO" id="GO:1990281">
    <property type="term" value="C:efflux pump complex"/>
    <property type="evidence" value="ECO:0007669"/>
    <property type="project" value="TreeGrafter"/>
</dbReference>
<dbReference type="InterPro" id="IPR003423">
    <property type="entry name" value="OMP_efflux"/>
</dbReference>
<evidence type="ECO:0000256" key="4">
    <source>
        <dbReference type="ARBA" id="ARBA00022452"/>
    </source>
</evidence>
<evidence type="ECO:0000256" key="3">
    <source>
        <dbReference type="ARBA" id="ARBA00022448"/>
    </source>
</evidence>
<proteinExistence type="inferred from homology"/>
<dbReference type="Proteomes" id="UP000503162">
    <property type="component" value="Chromosome"/>
</dbReference>
<dbReference type="EMBL" id="CP049989">
    <property type="protein sequence ID" value="QIM50965.1"/>
    <property type="molecule type" value="Genomic_DNA"/>
</dbReference>
<sequence length="497" mass="53213">MPPRRAQRPGHALPDEPGLQPGRQRARRHRALVARARSLGAAVLNRNAPCAKDLPMTRIAPRARPLAVALLLALASAAQAQSLAELFEAARGYDATYLAARSQYEANLAQAAQARAGLLPQVGLGAGANWANRDSSANALDGTSNNQNVTLSASQPLYRPANRLANEQAQLSIDISQAQLTQAEQSLILRTSQAYFDVLAAQDTLTFVRAQKTAVAEQLAAARRNFEVGTATVTDAREAQARADLVNAQEIAAENDLRVKRLALDQLVGRGGVVPRPLAAPVVLPPLQPADPQAWIERLGENHPSVLQARRNLEIAQLETQRAEAGHKPTVDLVGQYQVARAPSGVQAIPGYVRNNTASVGVQLNLPLFAGFSVQNRVKQTLALEEKARADLEAARRGVDLNTRSAFFGVVSGQGQVKALEAAEASSQSALEANQLGYQVGVRINIDVLNAQSQLFQTKRDLAQARYNVLLGSLRLRQASGELTPADLQAIDALLAR</sequence>
<dbReference type="Gene3D" id="1.20.1600.10">
    <property type="entry name" value="Outer membrane efflux proteins (OEP)"/>
    <property type="match status" value="1"/>
</dbReference>
<dbReference type="KEGG" id="hcz:G9Q37_01880"/>
<comment type="subcellular location">
    <subcellularLocation>
        <location evidence="1">Cell outer membrane</location>
    </subcellularLocation>
</comment>
<organism evidence="9 10">
    <name type="scientific">Hydrogenophaga crocea</name>
    <dbReference type="NCBI Taxonomy" id="2716225"/>
    <lineage>
        <taxon>Bacteria</taxon>
        <taxon>Pseudomonadati</taxon>
        <taxon>Pseudomonadota</taxon>
        <taxon>Betaproteobacteria</taxon>
        <taxon>Burkholderiales</taxon>
        <taxon>Comamonadaceae</taxon>
        <taxon>Hydrogenophaga</taxon>
    </lineage>
</organism>
<keyword evidence="4" id="KW-1134">Transmembrane beta strand</keyword>
<evidence type="ECO:0000313" key="9">
    <source>
        <dbReference type="EMBL" id="QIM50965.1"/>
    </source>
</evidence>
<dbReference type="PANTHER" id="PTHR30026:SF20">
    <property type="entry name" value="OUTER MEMBRANE PROTEIN TOLC"/>
    <property type="match status" value="1"/>
</dbReference>
<keyword evidence="10" id="KW-1185">Reference proteome</keyword>
<feature type="region of interest" description="Disordered" evidence="8">
    <location>
        <begin position="1"/>
        <end position="27"/>
    </location>
</feature>
<name>A0A6G8ID27_9BURK</name>
<evidence type="ECO:0000256" key="5">
    <source>
        <dbReference type="ARBA" id="ARBA00022692"/>
    </source>
</evidence>
<evidence type="ECO:0000256" key="1">
    <source>
        <dbReference type="ARBA" id="ARBA00004442"/>
    </source>
</evidence>
<dbReference type="InterPro" id="IPR010130">
    <property type="entry name" value="T1SS_OMP_TolC"/>
</dbReference>
<reference evidence="9 10" key="1">
    <citation type="submission" date="2020-03" db="EMBL/GenBank/DDBJ databases">
        <title>Hydrogenophaga sp. nov. isolated from cyanobacterial mat.</title>
        <authorList>
            <person name="Thorat V."/>
            <person name="Kirdat K."/>
            <person name="Tiwarekar B."/>
            <person name="Costa E.D."/>
            <person name="Yadav A."/>
        </authorList>
    </citation>
    <scope>NUCLEOTIDE SEQUENCE [LARGE SCALE GENOMIC DNA]</scope>
    <source>
        <strain evidence="9 10">BA0156</strain>
    </source>
</reference>
<keyword evidence="5" id="KW-0812">Transmembrane</keyword>
<protein>
    <submittedName>
        <fullName evidence="9">TolC family outer membrane protein</fullName>
    </submittedName>
</protein>
<comment type="similarity">
    <text evidence="2">Belongs to the outer membrane factor (OMF) (TC 1.B.17) family.</text>
</comment>
<dbReference type="GO" id="GO:0009279">
    <property type="term" value="C:cell outer membrane"/>
    <property type="evidence" value="ECO:0007669"/>
    <property type="project" value="UniProtKB-SubCell"/>
</dbReference>